<name>A0ABR8P7V1_9LACO</name>
<protein>
    <submittedName>
        <fullName evidence="2">Tat pathway signal sequence</fullName>
    </submittedName>
</protein>
<evidence type="ECO:0000313" key="3">
    <source>
        <dbReference type="Proteomes" id="UP000704341"/>
    </source>
</evidence>
<feature type="transmembrane region" description="Helical" evidence="1">
    <location>
        <begin position="104"/>
        <end position="125"/>
    </location>
</feature>
<keyword evidence="3" id="KW-1185">Reference proteome</keyword>
<feature type="transmembrane region" description="Helical" evidence="1">
    <location>
        <begin position="74"/>
        <end position="98"/>
    </location>
</feature>
<keyword evidence="1" id="KW-0472">Membrane</keyword>
<evidence type="ECO:0000256" key="1">
    <source>
        <dbReference type="SAM" id="Phobius"/>
    </source>
</evidence>
<dbReference type="RefSeq" id="WP_191668182.1">
    <property type="nucleotide sequence ID" value="NZ_QORN01000026.1"/>
</dbReference>
<reference evidence="2 3" key="1">
    <citation type="submission" date="2018-07" db="EMBL/GenBank/DDBJ databases">
        <title>Phylogenomic Insights into understanding Host Adaptation of Lactobacillus reuteri by a novel species, Lactobacillus spp. M31.</title>
        <authorList>
            <person name="Sharma S."/>
            <person name="Patil P."/>
            <person name="Korpole S."/>
            <person name="Patil P.B."/>
        </authorList>
    </citation>
    <scope>NUCLEOTIDE SEQUENCE [LARGE SCALE GENOMIC DNA]</scope>
    <source>
        <strain evidence="2 3">M31</strain>
    </source>
</reference>
<feature type="transmembrane region" description="Helical" evidence="1">
    <location>
        <begin position="160"/>
        <end position="183"/>
    </location>
</feature>
<sequence length="209" mass="23072">MYQFKRITMAFCGVTLCGLCVGMLQKANLGVDPFTCFVTGIANIFSSTYSTFYLILTGILLLLVFVLRRHYIGIATIINLLFTGIAADVMHALLDVVFPHPTLVIRWGLMLIAIVFTCLAAALYFTADLGVSAYDAIALIAAYKYRLLPFKYCRIITDSICVLVGFAFDVTLGMGTVITALFMGPLTQWFKVHLAEPLLTHGRSIKTTF</sequence>
<dbReference type="InterPro" id="IPR038750">
    <property type="entry name" value="YczE/YyaS-like"/>
</dbReference>
<proteinExistence type="predicted"/>
<comment type="caution">
    <text evidence="2">The sequence shown here is derived from an EMBL/GenBank/DDBJ whole genome shotgun (WGS) entry which is preliminary data.</text>
</comment>
<dbReference type="EMBL" id="QORN01000026">
    <property type="protein sequence ID" value="MBD5806815.1"/>
    <property type="molecule type" value="Genomic_DNA"/>
</dbReference>
<keyword evidence="1" id="KW-1133">Transmembrane helix</keyword>
<dbReference type="PANTHER" id="PTHR40078">
    <property type="entry name" value="INTEGRAL MEMBRANE PROTEIN-RELATED"/>
    <property type="match status" value="1"/>
</dbReference>
<gene>
    <name evidence="2" type="ORF">DTK66_06785</name>
</gene>
<accession>A0ABR8P7V1</accession>
<dbReference type="Proteomes" id="UP000704341">
    <property type="component" value="Unassembled WGS sequence"/>
</dbReference>
<feature type="transmembrane region" description="Helical" evidence="1">
    <location>
        <begin position="50"/>
        <end position="67"/>
    </location>
</feature>
<dbReference type="PANTHER" id="PTHR40078:SF1">
    <property type="entry name" value="INTEGRAL MEMBRANE PROTEIN"/>
    <property type="match status" value="1"/>
</dbReference>
<keyword evidence="1" id="KW-0812">Transmembrane</keyword>
<organism evidence="2 3">
    <name type="scientific">Limosilactobacillus walteri</name>
    <dbReference type="NCBI Taxonomy" id="2268022"/>
    <lineage>
        <taxon>Bacteria</taxon>
        <taxon>Bacillati</taxon>
        <taxon>Bacillota</taxon>
        <taxon>Bacilli</taxon>
        <taxon>Lactobacillales</taxon>
        <taxon>Lactobacillaceae</taxon>
        <taxon>Limosilactobacillus</taxon>
    </lineage>
</organism>
<evidence type="ECO:0000313" key="2">
    <source>
        <dbReference type="EMBL" id="MBD5806815.1"/>
    </source>
</evidence>
<dbReference type="Pfam" id="PF19700">
    <property type="entry name" value="DUF6198"/>
    <property type="match status" value="1"/>
</dbReference>